<dbReference type="AlphaFoldDB" id="A8MA67"/>
<keyword evidence="2" id="KW-1185">Reference proteome</keyword>
<accession>A8MA67</accession>
<dbReference type="Proteomes" id="UP000001137">
    <property type="component" value="Chromosome"/>
</dbReference>
<dbReference type="eggNOG" id="arCOG05669">
    <property type="taxonomic scope" value="Archaea"/>
</dbReference>
<dbReference type="EMBL" id="CP000852">
    <property type="protein sequence ID" value="ABW00999.1"/>
    <property type="molecule type" value="Genomic_DNA"/>
</dbReference>
<name>A8MA67_CALMQ</name>
<organism evidence="1 2">
    <name type="scientific">Caldivirga maquilingensis (strain ATCC 700844 / DSM 13496 / JCM 10307 / IC-167)</name>
    <dbReference type="NCBI Taxonomy" id="397948"/>
    <lineage>
        <taxon>Archaea</taxon>
        <taxon>Thermoproteota</taxon>
        <taxon>Thermoprotei</taxon>
        <taxon>Thermoproteales</taxon>
        <taxon>Thermoproteaceae</taxon>
        <taxon>Caldivirga</taxon>
    </lineage>
</organism>
<gene>
    <name evidence="1" type="ordered locus">Cmaq_0149</name>
</gene>
<protein>
    <submittedName>
        <fullName evidence="1">Uncharacterized protein</fullName>
    </submittedName>
</protein>
<dbReference type="HOGENOM" id="CLU_2091183_0_0_2"/>
<evidence type="ECO:0000313" key="2">
    <source>
        <dbReference type="Proteomes" id="UP000001137"/>
    </source>
</evidence>
<dbReference type="OrthoDB" id="379282at2157"/>
<dbReference type="GeneID" id="5708741"/>
<dbReference type="RefSeq" id="WP_012185219.1">
    <property type="nucleotide sequence ID" value="NC_009954.1"/>
</dbReference>
<reference evidence="1 2" key="1">
    <citation type="submission" date="2007-10" db="EMBL/GenBank/DDBJ databases">
        <title>Complete sequence of Caldivirga maquilingensis IC-167.</title>
        <authorList>
            <consortium name="US DOE Joint Genome Institute"/>
            <person name="Copeland A."/>
            <person name="Lucas S."/>
            <person name="Lapidus A."/>
            <person name="Barry K."/>
            <person name="Glavina del Rio T."/>
            <person name="Dalin E."/>
            <person name="Tice H."/>
            <person name="Pitluck S."/>
            <person name="Saunders E."/>
            <person name="Brettin T."/>
            <person name="Bruce D."/>
            <person name="Detter J.C."/>
            <person name="Han C."/>
            <person name="Schmutz J."/>
            <person name="Larimer F."/>
            <person name="Land M."/>
            <person name="Hauser L."/>
            <person name="Kyrpides N."/>
            <person name="Ivanova N."/>
            <person name="Biddle J.F."/>
            <person name="Zhang Z."/>
            <person name="Fitz-Gibbon S.T."/>
            <person name="Lowe T.M."/>
            <person name="Saltikov C."/>
            <person name="House C.H."/>
            <person name="Richardson P."/>
        </authorList>
    </citation>
    <scope>NUCLEOTIDE SEQUENCE [LARGE SCALE GENOMIC DNA]</scope>
    <source>
        <strain evidence="2">ATCC 700844 / DSM 13496 / JCM 10307 / IC-167</strain>
    </source>
</reference>
<evidence type="ECO:0000313" key="1">
    <source>
        <dbReference type="EMBL" id="ABW00999.1"/>
    </source>
</evidence>
<dbReference type="KEGG" id="cma:Cmaq_0149"/>
<dbReference type="STRING" id="397948.Cmaq_0149"/>
<sequence>MGSSISAIVDGIVGGCVDGYVEKHTFKSGSRYIIKPSNMFIELHVISEGDNICVEIWDHETSAAPVYAQSFRDNEFEESVNYIICRIYQLLMIKKMMSIRPESETPLSLKATAVKH</sequence>
<proteinExistence type="predicted"/>